<organism evidence="4 5">
    <name type="scientific">Clostridium thailandense</name>
    <dbReference type="NCBI Taxonomy" id="2794346"/>
    <lineage>
        <taxon>Bacteria</taxon>
        <taxon>Bacillati</taxon>
        <taxon>Bacillota</taxon>
        <taxon>Clostridia</taxon>
        <taxon>Eubacteriales</taxon>
        <taxon>Clostridiaceae</taxon>
        <taxon>Clostridium</taxon>
    </lineage>
</organism>
<reference evidence="4" key="1">
    <citation type="submission" date="2020-12" db="EMBL/GenBank/DDBJ databases">
        <title>Clostridium thailandense sp. nov., a novel acetogenic bacterium isolated from peat land soil in Thailand.</title>
        <authorList>
            <person name="Chaikitkaew S."/>
            <person name="Birkeland N.K."/>
        </authorList>
    </citation>
    <scope>NUCLEOTIDE SEQUENCE</scope>
    <source>
        <strain evidence="4">PL3</strain>
    </source>
</reference>
<evidence type="ECO:0000313" key="5">
    <source>
        <dbReference type="Proteomes" id="UP000694308"/>
    </source>
</evidence>
<feature type="signal peptide" evidence="2">
    <location>
        <begin position="1"/>
        <end position="21"/>
    </location>
</feature>
<feature type="compositionally biased region" description="Basic and acidic residues" evidence="1">
    <location>
        <begin position="173"/>
        <end position="183"/>
    </location>
</feature>
<feature type="region of interest" description="Disordered" evidence="1">
    <location>
        <begin position="29"/>
        <end position="54"/>
    </location>
</feature>
<dbReference type="Proteomes" id="UP000694308">
    <property type="component" value="Unassembled WGS sequence"/>
</dbReference>
<keyword evidence="2" id="KW-0732">Signal</keyword>
<protein>
    <submittedName>
        <fullName evidence="4">MBL fold metallo-hydrolase</fullName>
    </submittedName>
</protein>
<accession>A0A949TNK6</accession>
<dbReference type="AlphaFoldDB" id="A0A949TNK6"/>
<proteinExistence type="predicted"/>
<evidence type="ECO:0000256" key="2">
    <source>
        <dbReference type="SAM" id="SignalP"/>
    </source>
</evidence>
<gene>
    <name evidence="4" type="ORF">I6U48_06475</name>
</gene>
<dbReference type="InterPro" id="IPR001279">
    <property type="entry name" value="Metallo-B-lactamas"/>
</dbReference>
<name>A0A949TNK6_9CLOT</name>
<feature type="region of interest" description="Disordered" evidence="1">
    <location>
        <begin position="173"/>
        <end position="196"/>
    </location>
</feature>
<feature type="domain" description="Metallo-beta-lactamase" evidence="3">
    <location>
        <begin position="86"/>
        <end position="280"/>
    </location>
</feature>
<sequence length="331" mass="35936">MLGKVTKRLLSISLVSVSIFAMVGCSNSQSSKSSDASNKPAATSSAKNTTAVLPSDKAPDLSKLKDAPSVEPAKVFDNLYFLGNQFVGAWMVNTSEGIILIDSMNNSDDAEKIIVPGIKKLGFDPAKIKYVLVTHGHCDHYGGAKYIQDNFGAKVLITSVDWSFMEKNLKDRQEAEAAGKDTSKLMPTPPLPTSHTEITDGQKLTLGDTTITIVSTPGHTPGCVSLIFPVTDNGAKHMTSIWGGTGLPKSLEDNKKYESSVDYFNKFTDESKVDSELSAHPFVDNALERIDTLRKRKSGDPNPFVLGEEGYKAYMAKMKEFVTNNITKLSK</sequence>
<comment type="caution">
    <text evidence="4">The sequence shown here is derived from an EMBL/GenBank/DDBJ whole genome shotgun (WGS) entry which is preliminary data.</text>
</comment>
<dbReference type="CDD" id="cd16280">
    <property type="entry name" value="metallo-hydrolase-like_MBL-fold"/>
    <property type="match status" value="1"/>
</dbReference>
<feature type="chain" id="PRO_5038604529" evidence="2">
    <location>
        <begin position="22"/>
        <end position="331"/>
    </location>
</feature>
<dbReference type="InterPro" id="IPR050855">
    <property type="entry name" value="NDM-1-like"/>
</dbReference>
<dbReference type="PANTHER" id="PTHR42951">
    <property type="entry name" value="METALLO-BETA-LACTAMASE DOMAIN-CONTAINING"/>
    <property type="match status" value="1"/>
</dbReference>
<dbReference type="PROSITE" id="PS51257">
    <property type="entry name" value="PROKAR_LIPOPROTEIN"/>
    <property type="match status" value="1"/>
</dbReference>
<dbReference type="RefSeq" id="WP_218319596.1">
    <property type="nucleotide sequence ID" value="NZ_JAEEGC010000026.1"/>
</dbReference>
<evidence type="ECO:0000259" key="3">
    <source>
        <dbReference type="SMART" id="SM00849"/>
    </source>
</evidence>
<dbReference type="EMBL" id="JAEEGC010000026">
    <property type="protein sequence ID" value="MBV7272562.1"/>
    <property type="molecule type" value="Genomic_DNA"/>
</dbReference>
<dbReference type="Pfam" id="PF00753">
    <property type="entry name" value="Lactamase_B"/>
    <property type="match status" value="1"/>
</dbReference>
<evidence type="ECO:0000256" key="1">
    <source>
        <dbReference type="SAM" id="MobiDB-lite"/>
    </source>
</evidence>
<feature type="compositionally biased region" description="Polar residues" evidence="1">
    <location>
        <begin position="40"/>
        <end position="52"/>
    </location>
</feature>
<keyword evidence="5" id="KW-1185">Reference proteome</keyword>
<evidence type="ECO:0000313" key="4">
    <source>
        <dbReference type="EMBL" id="MBV7272562.1"/>
    </source>
</evidence>
<dbReference type="SMART" id="SM00849">
    <property type="entry name" value="Lactamase_B"/>
    <property type="match status" value="1"/>
</dbReference>